<evidence type="ECO:0000256" key="1">
    <source>
        <dbReference type="SAM" id="Phobius"/>
    </source>
</evidence>
<keyword evidence="1" id="KW-0812">Transmembrane</keyword>
<feature type="transmembrane region" description="Helical" evidence="1">
    <location>
        <begin position="103"/>
        <end position="125"/>
    </location>
</feature>
<keyword evidence="1" id="KW-1133">Transmembrane helix</keyword>
<accession>A0A1F7U0M2</accession>
<comment type="caution">
    <text evidence="2">The sequence shown here is derived from an EMBL/GenBank/DDBJ whole genome shotgun (WGS) entry which is preliminary data.</text>
</comment>
<dbReference type="Pfam" id="PF18895">
    <property type="entry name" value="T4SS_pilin"/>
    <property type="match status" value="1"/>
</dbReference>
<evidence type="ECO:0000313" key="3">
    <source>
        <dbReference type="Proteomes" id="UP000177097"/>
    </source>
</evidence>
<proteinExistence type="predicted"/>
<evidence type="ECO:0008006" key="4">
    <source>
        <dbReference type="Google" id="ProtNLM"/>
    </source>
</evidence>
<gene>
    <name evidence="2" type="ORF">A3C17_03090</name>
</gene>
<dbReference type="STRING" id="1802389.A3C17_03090"/>
<sequence>MPNVRRQRIFSIAAAALFVVAFFGVFFVSSVSVHAQSELATNLATVNAEVGLGTTDIRIVIARVIRIALGFLGVIAVGLMIYAGFIWMTSGGDPTKIKKAQGIMINAAVGLVIILSSLAITQFILSRLLDATGAGGSGTSRSAAEILTPFSSALGTGIIDTHYPARNQTDLPRNTNIAVTFRREMNPTTIMPAYDSANPELTSALNTDAMRIFFVDVDDLDGDGNTTEEIELSGEQVDVGVTPDNKTFVFNPNVYLGSEEMPVWYTVELTNDIELAGSSESIFRSGAYTWTFQVSTELDLMPPTVESVIPQASTTNARNILVQINYSETINPISAVGHAPTPFTNITLQTVPVGSGSPAGNWLLGNAYRTSEFVAETACGVNSCGETITCLPENVTVNVTAKAAGRVDSDSFEAVFPYSGLVDMAGNRLDGNDNEVPDETDNYSWQFQTNNDIVLTEPRVTALTPPLDGNVPASEIPFDQTVRIGFDSALQVSTVNADNVILRSPSESLWFTNSTTLIDGNPPVHEVTIQHGAFSEDILYGAELDSGLRSVYQNCFTPSRSQSCIGPNCCNEQSSLAQCAYPL</sequence>
<feature type="transmembrane region" description="Helical" evidence="1">
    <location>
        <begin position="59"/>
        <end position="82"/>
    </location>
</feature>
<keyword evidence="1" id="KW-0472">Membrane</keyword>
<dbReference type="InterPro" id="IPR043993">
    <property type="entry name" value="T4SS_pilin"/>
</dbReference>
<evidence type="ECO:0000313" key="2">
    <source>
        <dbReference type="EMBL" id="OGL71772.1"/>
    </source>
</evidence>
<protein>
    <recommendedName>
        <fullName evidence="4">SbsA Ig-like domain-containing protein</fullName>
    </recommendedName>
</protein>
<name>A0A1F7U0M2_9BACT</name>
<dbReference type="Proteomes" id="UP000177097">
    <property type="component" value="Unassembled WGS sequence"/>
</dbReference>
<dbReference type="EMBL" id="MGDX01000006">
    <property type="protein sequence ID" value="OGL71772.1"/>
    <property type="molecule type" value="Genomic_DNA"/>
</dbReference>
<reference evidence="2 3" key="1">
    <citation type="journal article" date="2016" name="Nat. Commun.">
        <title>Thousands of microbial genomes shed light on interconnected biogeochemical processes in an aquifer system.</title>
        <authorList>
            <person name="Anantharaman K."/>
            <person name="Brown C.T."/>
            <person name="Hug L.A."/>
            <person name="Sharon I."/>
            <person name="Castelle C.J."/>
            <person name="Probst A.J."/>
            <person name="Thomas B.C."/>
            <person name="Singh A."/>
            <person name="Wilkins M.J."/>
            <person name="Karaoz U."/>
            <person name="Brodie E.L."/>
            <person name="Williams K.H."/>
            <person name="Hubbard S.S."/>
            <person name="Banfield J.F."/>
        </authorList>
    </citation>
    <scope>NUCLEOTIDE SEQUENCE [LARGE SCALE GENOMIC DNA]</scope>
</reference>
<dbReference type="AlphaFoldDB" id="A0A1F7U0M2"/>
<organism evidence="2 3">
    <name type="scientific">Candidatus Uhrbacteria bacterium RIFCSPHIGHO2_02_FULL_53_13</name>
    <dbReference type="NCBI Taxonomy" id="1802389"/>
    <lineage>
        <taxon>Bacteria</taxon>
        <taxon>Candidatus Uhriibacteriota</taxon>
    </lineage>
</organism>